<dbReference type="Gene3D" id="1.10.150.870">
    <property type="match status" value="1"/>
</dbReference>
<dbReference type="Pfam" id="PF17657">
    <property type="entry name" value="DNA_pol3_finger"/>
    <property type="match status" value="1"/>
</dbReference>
<dbReference type="PATRIC" id="fig|1618648.3.peg.418"/>
<reference evidence="10 11" key="1">
    <citation type="journal article" date="2015" name="Nature">
        <title>rRNA introns, odd ribosomes, and small enigmatic genomes across a large radiation of phyla.</title>
        <authorList>
            <person name="Brown C.T."/>
            <person name="Hug L.A."/>
            <person name="Thomas B.C."/>
            <person name="Sharon I."/>
            <person name="Castelle C.J."/>
            <person name="Singh A."/>
            <person name="Wilkins M.J."/>
            <person name="Williams K.H."/>
            <person name="Banfield J.F."/>
        </authorList>
    </citation>
    <scope>NUCLEOTIDE SEQUENCE [LARGE SCALE GENOMIC DNA]</scope>
</reference>
<proteinExistence type="predicted"/>
<dbReference type="InterPro" id="IPR004365">
    <property type="entry name" value="NA-bd_OB_tRNA"/>
</dbReference>
<dbReference type="Pfam" id="PF01336">
    <property type="entry name" value="tRNA_anti-codon"/>
    <property type="match status" value="1"/>
</dbReference>
<comment type="caution">
    <text evidence="10">The sequence shown here is derived from an EMBL/GenBank/DDBJ whole genome shotgun (WGS) entry which is preliminary data.</text>
</comment>
<keyword evidence="4" id="KW-0808">Transferase</keyword>
<dbReference type="Pfam" id="PF14579">
    <property type="entry name" value="HHH_6"/>
    <property type="match status" value="1"/>
</dbReference>
<evidence type="ECO:0000256" key="7">
    <source>
        <dbReference type="ARBA" id="ARBA00022932"/>
    </source>
</evidence>
<dbReference type="AlphaFoldDB" id="A0A0G1LUK4"/>
<dbReference type="CDD" id="cd04485">
    <property type="entry name" value="DnaE_OBF"/>
    <property type="match status" value="1"/>
</dbReference>
<dbReference type="SMART" id="SM00481">
    <property type="entry name" value="POLIIIAc"/>
    <property type="match status" value="1"/>
</dbReference>
<keyword evidence="5" id="KW-0548">Nucleotidyltransferase</keyword>
<comment type="catalytic activity">
    <reaction evidence="8">
        <text>DNA(n) + a 2'-deoxyribonucleoside 5'-triphosphate = DNA(n+1) + diphosphate</text>
        <dbReference type="Rhea" id="RHEA:22508"/>
        <dbReference type="Rhea" id="RHEA-COMP:17339"/>
        <dbReference type="Rhea" id="RHEA-COMP:17340"/>
        <dbReference type="ChEBI" id="CHEBI:33019"/>
        <dbReference type="ChEBI" id="CHEBI:61560"/>
        <dbReference type="ChEBI" id="CHEBI:173112"/>
        <dbReference type="EC" id="2.7.7.7"/>
    </reaction>
</comment>
<organism evidence="10 11">
    <name type="scientific">Candidatus Giovannonibacteria bacterium GW2011_GWA2_44_26</name>
    <dbReference type="NCBI Taxonomy" id="1618648"/>
    <lineage>
        <taxon>Bacteria</taxon>
        <taxon>Candidatus Giovannoniibacteriota</taxon>
    </lineage>
</organism>
<evidence type="ECO:0000256" key="5">
    <source>
        <dbReference type="ARBA" id="ARBA00022695"/>
    </source>
</evidence>
<dbReference type="NCBIfam" id="NF004226">
    <property type="entry name" value="PRK05673.1"/>
    <property type="match status" value="1"/>
</dbReference>
<gene>
    <name evidence="10" type="ORF">UW55_C0004G0037</name>
</gene>
<feature type="domain" description="Polymerase/histidinol phosphatase N-terminal" evidence="9">
    <location>
        <begin position="4"/>
        <end position="71"/>
    </location>
</feature>
<dbReference type="InterPro" id="IPR029460">
    <property type="entry name" value="DNAPol_HHH"/>
</dbReference>
<dbReference type="CDD" id="cd12113">
    <property type="entry name" value="PHP_PolIIIA_DnaE3"/>
    <property type="match status" value="1"/>
</dbReference>
<dbReference type="SUPFAM" id="SSF89550">
    <property type="entry name" value="PHP domain-like"/>
    <property type="match status" value="1"/>
</dbReference>
<dbReference type="InterPro" id="IPR041931">
    <property type="entry name" value="DNA_pol3_alpha_thumb_dom"/>
</dbReference>
<dbReference type="GO" id="GO:0003887">
    <property type="term" value="F:DNA-directed DNA polymerase activity"/>
    <property type="evidence" value="ECO:0007669"/>
    <property type="project" value="UniProtKB-KW"/>
</dbReference>
<dbReference type="InterPro" id="IPR004805">
    <property type="entry name" value="DnaE2/DnaE/PolC"/>
</dbReference>
<keyword evidence="7" id="KW-0239">DNA-directed DNA polymerase</keyword>
<evidence type="ECO:0000259" key="9">
    <source>
        <dbReference type="SMART" id="SM00481"/>
    </source>
</evidence>
<dbReference type="InterPro" id="IPR040982">
    <property type="entry name" value="DNA_pol3_finger"/>
</dbReference>
<dbReference type="Gene3D" id="1.10.10.1600">
    <property type="entry name" value="Bacterial DNA polymerase III alpha subunit, thumb domain"/>
    <property type="match status" value="1"/>
</dbReference>
<evidence type="ECO:0000256" key="4">
    <source>
        <dbReference type="ARBA" id="ARBA00022679"/>
    </source>
</evidence>
<dbReference type="NCBIfam" id="TIGR00594">
    <property type="entry name" value="polc"/>
    <property type="match status" value="1"/>
</dbReference>
<dbReference type="InterPro" id="IPR004013">
    <property type="entry name" value="PHP_dom"/>
</dbReference>
<dbReference type="EMBL" id="LCIT01000004">
    <property type="protein sequence ID" value="KKT63404.1"/>
    <property type="molecule type" value="Genomic_DNA"/>
</dbReference>
<dbReference type="PANTHER" id="PTHR32294">
    <property type="entry name" value="DNA POLYMERASE III SUBUNIT ALPHA"/>
    <property type="match status" value="1"/>
</dbReference>
<keyword evidence="6" id="KW-0235">DNA replication</keyword>
<dbReference type="GO" id="GO:0008408">
    <property type="term" value="F:3'-5' exonuclease activity"/>
    <property type="evidence" value="ECO:0007669"/>
    <property type="project" value="InterPro"/>
</dbReference>
<evidence type="ECO:0000256" key="2">
    <source>
        <dbReference type="ARBA" id="ARBA00012417"/>
    </source>
</evidence>
<dbReference type="Gene3D" id="3.20.20.140">
    <property type="entry name" value="Metal-dependent hydrolases"/>
    <property type="match status" value="1"/>
</dbReference>
<name>A0A0G1LUK4_9BACT</name>
<evidence type="ECO:0000256" key="1">
    <source>
        <dbReference type="ARBA" id="ARBA00004496"/>
    </source>
</evidence>
<sequence>MSFVHLHTHSHYSLLDGLAKVDDLVAKAKKLGMPALAITDHGNLYAAIEFYKSCKKVGIKPIIGLEAYIAANSLYEKRPGVDDRRYHLILLSKDLEGYKNLVRLVTVSHLEGFYYKPRVDKNLLKKHSAGLIALSGCMSGEIPRALLNDDEEKAEKLLREYQNIFGEENFFIEIGSHPNVPNYDFLVKHLINFAKKFNAPLVATQDIHYLNKEDAGAHDVLLAVQTNTRLDDEDRLTMKDDDYSLRSPDEMRELFKDMPEAISNTLRVAEACDLKIELDKIQLPHFNAPDGETALSYLKKLCQEGLEKRYGKKIDPEIKKRLEYELSVIEKTGFVEYFLVVWDFVNWAKTNKIVVGPGRGSAAGSLISYVLEITSVDPIKYNLIFERFLNPERVEPPDIDLDFADTRRDEVIEYVAQKYGRDRVAQIITFGTMAARAAIRDAGRALGISLALADQVAKMIPFNPNQNEKEGYLAQCLKNVPELKNISGTNPDAKRMLEAAIKLEGVARHASVHASGVVITKEPLSEIVPLQRAAIRGGEEGRSEARQEAVVTQYDMHAIMDLGLLKMDFLGLKNLSTIEDTLKLVKARHGVDIDVQNLNLEDPAPYKMLGEGKTVGVFQLEGAGMTRFLKELGPTNIEDIIAMVALFRPGPMELIPSFIARKHGKEKVEYTHPKLEPILKNTYGIAVYQEQLMQIARDLAGFTMAEADILRKAIGKKIRKLLEEQKEKFVSKMITNKIQKSIAEKLGDLLEPFSRYGFNRSHAASYAMLSFQTAYLKYHYTIEFMTSLLNSDKKDTERIAYLIKECKSSEISVLPPTINQSDKIFSIPEGDKKPASPSASLGGEIRFGLSSIKNVGENIVEAIIEERRKNGPYKSLADFLERVQSKDLNKRSIESLAKAGALDEFGERNETLKNMDRILEYAHSSHHTKSQNQSSLFSMMADSSSVPTLRLDKVMPATLAEKLSWEKELMGLYVSGHPLEQFSAKGGSAFGGQNKNATTIKQIKIKKMASSVTLPAIITQTKRIVTKTGESMMFIKLQDLTDEIEAVVFPRTLRDYGQFILEEGLVTVRGKYSSRNGLPSLIAEEIRKI</sequence>
<dbReference type="EC" id="2.7.7.7" evidence="2"/>
<dbReference type="InterPro" id="IPR003141">
    <property type="entry name" value="Pol/His_phosphatase_N"/>
</dbReference>
<dbReference type="PANTHER" id="PTHR32294:SF0">
    <property type="entry name" value="DNA POLYMERASE III SUBUNIT ALPHA"/>
    <property type="match status" value="1"/>
</dbReference>
<dbReference type="NCBIfam" id="NF005298">
    <property type="entry name" value="PRK06826.1"/>
    <property type="match status" value="1"/>
</dbReference>
<dbReference type="GO" id="GO:0005737">
    <property type="term" value="C:cytoplasm"/>
    <property type="evidence" value="ECO:0007669"/>
    <property type="project" value="UniProtKB-SubCell"/>
</dbReference>
<dbReference type="SUPFAM" id="SSF160975">
    <property type="entry name" value="AF1531-like"/>
    <property type="match status" value="1"/>
</dbReference>
<dbReference type="GO" id="GO:0006260">
    <property type="term" value="P:DNA replication"/>
    <property type="evidence" value="ECO:0007669"/>
    <property type="project" value="UniProtKB-KW"/>
</dbReference>
<evidence type="ECO:0000313" key="10">
    <source>
        <dbReference type="EMBL" id="KKT63404.1"/>
    </source>
</evidence>
<evidence type="ECO:0000256" key="6">
    <source>
        <dbReference type="ARBA" id="ARBA00022705"/>
    </source>
</evidence>
<evidence type="ECO:0000313" key="11">
    <source>
        <dbReference type="Proteomes" id="UP000033945"/>
    </source>
</evidence>
<dbReference type="InterPro" id="IPR011708">
    <property type="entry name" value="DNA_pol3_alpha_NTPase_dom"/>
</dbReference>
<protein>
    <recommendedName>
        <fullName evidence="3">DNA polymerase III subunit alpha</fullName>
        <ecNumber evidence="2">2.7.7.7</ecNumber>
    </recommendedName>
</protein>
<accession>A0A0G1LUK4</accession>
<comment type="subcellular location">
    <subcellularLocation>
        <location evidence="1">Cytoplasm</location>
    </subcellularLocation>
</comment>
<dbReference type="Pfam" id="PF02811">
    <property type="entry name" value="PHP"/>
    <property type="match status" value="1"/>
</dbReference>
<dbReference type="GO" id="GO:0003676">
    <property type="term" value="F:nucleic acid binding"/>
    <property type="evidence" value="ECO:0007669"/>
    <property type="project" value="InterPro"/>
</dbReference>
<dbReference type="InterPro" id="IPR016195">
    <property type="entry name" value="Pol/histidinol_Pase-like"/>
</dbReference>
<dbReference type="Pfam" id="PF07733">
    <property type="entry name" value="DNA_pol3_alpha"/>
    <property type="match status" value="1"/>
</dbReference>
<dbReference type="Proteomes" id="UP000033945">
    <property type="component" value="Unassembled WGS sequence"/>
</dbReference>
<evidence type="ECO:0000256" key="3">
    <source>
        <dbReference type="ARBA" id="ARBA00019114"/>
    </source>
</evidence>
<evidence type="ECO:0000256" key="8">
    <source>
        <dbReference type="ARBA" id="ARBA00049244"/>
    </source>
</evidence>